<keyword evidence="3" id="KW-1185">Reference proteome</keyword>
<reference evidence="2 3" key="1">
    <citation type="submission" date="2017-09" db="EMBL/GenBank/DDBJ databases">
        <authorList>
            <person name="Ehlers B."/>
            <person name="Leendertz F.H."/>
        </authorList>
    </citation>
    <scope>NUCLEOTIDE SEQUENCE [LARGE SCALE GENOMIC DNA]</scope>
    <source>
        <strain evidence="2 3">DSM 27208</strain>
    </source>
</reference>
<accession>A0A285PE89</accession>
<feature type="compositionally biased region" description="Low complexity" evidence="1">
    <location>
        <begin position="485"/>
        <end position="527"/>
    </location>
</feature>
<proteinExistence type="predicted"/>
<organism evidence="2 3">
    <name type="scientific">Natronoarchaeum philippinense</name>
    <dbReference type="NCBI Taxonomy" id="558529"/>
    <lineage>
        <taxon>Archaea</taxon>
        <taxon>Methanobacteriati</taxon>
        <taxon>Methanobacteriota</taxon>
        <taxon>Stenosarchaea group</taxon>
        <taxon>Halobacteria</taxon>
        <taxon>Halobacteriales</taxon>
        <taxon>Natronoarchaeaceae</taxon>
    </lineage>
</organism>
<name>A0A285PE89_NATPI</name>
<evidence type="ECO:0000256" key="1">
    <source>
        <dbReference type="SAM" id="MobiDB-lite"/>
    </source>
</evidence>
<dbReference type="AlphaFoldDB" id="A0A285PE89"/>
<sequence>MVGISLRIDGSDGTTKTTVSAQTANKKEELKGEMARAEVELLRSAWADVEDVLDRRNDRLIIEKPDGSTFFAGRFDEDRRGNGSVTVSVESYELDAKQAEPTGANVVYQNVNDSTIVQDLIDLVPTLSAGTIDTLASNLSMSFSYAEPSKGIRSVAEATGAELRYNYDRTIDYVDRRGTDKPGVVLSPSEQTVVDNPRITEDAREDVTHIRGFGAQSGPDQITATATADSYNGGRPNWKEYENKEIKAVSRLQRIIDQRINEYDGEPRHLDIDTSAVGVDVALGDRVTVQIPEENIDRMLRVISRRSVLGTAGAVLKLVTSNRLLTRDDQNQKARKDLQRFNRGYQGYVDRNTAPYGPEVAGDGNPREIIVPDWPDDIVDEQFVNLVVQGSAWRSPVTPLSHDHSVSIADHSHSVSISGHQHEVDIPGHQHDYEQAVLDHRHTHNDYEFQTGQTDGHDHSYQNGFGYVTLQDGTFTRASGGVLGGSWSTTSTTTESGGSTTETTKSGGATTTTTSDGGGTTTTTDSSVPLSPEITTTFQGNSYYPTDVTISVNGTDITTVSGDSSSSWSETVDLTGELTPGQNTITATPATRGQINLILSSELFRRGRSSA</sequence>
<evidence type="ECO:0000313" key="2">
    <source>
        <dbReference type="EMBL" id="SNZ18181.1"/>
    </source>
</evidence>
<dbReference type="RefSeq" id="WP_097010159.1">
    <property type="nucleotide sequence ID" value="NZ_OBEJ01000009.1"/>
</dbReference>
<protein>
    <submittedName>
        <fullName evidence="2">Uncharacterized protein</fullName>
    </submittedName>
</protein>
<evidence type="ECO:0000313" key="3">
    <source>
        <dbReference type="Proteomes" id="UP000219453"/>
    </source>
</evidence>
<feature type="region of interest" description="Disordered" evidence="1">
    <location>
        <begin position="1"/>
        <end position="22"/>
    </location>
</feature>
<feature type="compositionally biased region" description="Polar residues" evidence="1">
    <location>
        <begin position="12"/>
        <end position="22"/>
    </location>
</feature>
<dbReference type="OrthoDB" id="351190at2157"/>
<dbReference type="Proteomes" id="UP000219453">
    <property type="component" value="Unassembled WGS sequence"/>
</dbReference>
<dbReference type="EMBL" id="OBEJ01000009">
    <property type="protein sequence ID" value="SNZ18181.1"/>
    <property type="molecule type" value="Genomic_DNA"/>
</dbReference>
<gene>
    <name evidence="2" type="ORF">SAMN06269185_3282</name>
</gene>
<feature type="region of interest" description="Disordered" evidence="1">
    <location>
        <begin position="481"/>
        <end position="529"/>
    </location>
</feature>